<feature type="domain" description="Metallo-beta-lactamase" evidence="1">
    <location>
        <begin position="28"/>
        <end position="219"/>
    </location>
</feature>
<dbReference type="KEGG" id="ppsr:I6J18_11540"/>
<dbReference type="InterPro" id="IPR001279">
    <property type="entry name" value="Metallo-B-lactamas"/>
</dbReference>
<dbReference type="EMBL" id="CP068053">
    <property type="protein sequence ID" value="QQT02638.1"/>
    <property type="molecule type" value="Genomic_DNA"/>
</dbReference>
<dbReference type="InterPro" id="IPR050855">
    <property type="entry name" value="NDM-1-like"/>
</dbReference>
<dbReference type="Gene3D" id="3.60.15.10">
    <property type="entry name" value="Ribonuclease Z/Hydroxyacylglutathione hydrolase-like"/>
    <property type="match status" value="1"/>
</dbReference>
<dbReference type="InterPro" id="IPR036866">
    <property type="entry name" value="RibonucZ/Hydroxyglut_hydro"/>
</dbReference>
<dbReference type="SUPFAM" id="SSF56281">
    <property type="entry name" value="Metallo-hydrolase/oxidoreductase"/>
    <property type="match status" value="1"/>
</dbReference>
<organism evidence="2 3">
    <name type="scientific">Peribacillus psychrosaccharolyticus</name>
    <name type="common">Bacillus psychrosaccharolyticus</name>
    <dbReference type="NCBI Taxonomy" id="1407"/>
    <lineage>
        <taxon>Bacteria</taxon>
        <taxon>Bacillati</taxon>
        <taxon>Bacillota</taxon>
        <taxon>Bacilli</taxon>
        <taxon>Bacillales</taxon>
        <taxon>Bacillaceae</taxon>
        <taxon>Peribacillus</taxon>
    </lineage>
</organism>
<dbReference type="PANTHER" id="PTHR42951:SF4">
    <property type="entry name" value="ACYL-COENZYME A THIOESTERASE MBLAC2"/>
    <property type="match status" value="1"/>
</dbReference>
<keyword evidence="3" id="KW-1185">Reference proteome</keyword>
<evidence type="ECO:0000313" key="2">
    <source>
        <dbReference type="EMBL" id="QQT02638.1"/>
    </source>
</evidence>
<reference evidence="2 3" key="1">
    <citation type="submission" date="2021-01" db="EMBL/GenBank/DDBJ databases">
        <title>FDA dAtabase for Regulatory Grade micrObial Sequences (FDA-ARGOS): Supporting development and validation of Infectious Disease Dx tests.</title>
        <authorList>
            <person name="Nelson B."/>
            <person name="Plummer A."/>
            <person name="Tallon L."/>
            <person name="Sadzewicz L."/>
            <person name="Zhao X."/>
            <person name="Boylan J."/>
            <person name="Ott S."/>
            <person name="Bowen H."/>
            <person name="Vavikolanu K."/>
            <person name="Mehta A."/>
            <person name="Aluvathingal J."/>
            <person name="Nadendla S."/>
            <person name="Myers T."/>
            <person name="Yan Y."/>
            <person name="Sichtig H."/>
        </authorList>
    </citation>
    <scope>NUCLEOTIDE SEQUENCE [LARGE SCALE GENOMIC DNA]</scope>
    <source>
        <strain evidence="2 3">FDAARGOS_1161</strain>
    </source>
</reference>
<dbReference type="AlphaFoldDB" id="A0A974S2L0"/>
<evidence type="ECO:0000313" key="3">
    <source>
        <dbReference type="Proteomes" id="UP000595254"/>
    </source>
</evidence>
<sequence length="261" mass="29620">MDIQDEWFTVEEIDRTTYAISEYGHWERVHSYLLLGEEKAALIDTGLGIASMKRITDQLTDLPIIVLTTHVHADHIGSHGEFEKIYVHEEDEEWLINGIKGLSIAQIRYDMARDITKPIPKTFHPDTYKPYQGIPAGLVADGDILDLGNRNLTIYHTPGHSPGHISIFDKKEGYLFTGDLLYAETPIYAFYPSTNPTDLVNSLEKIARINGVSNIYGGHNHLQMDSSILEEVLDAVHWLRENHLVKHGTGIHQFKSFSIQF</sequence>
<accession>A0A974S2L0</accession>
<evidence type="ECO:0000259" key="1">
    <source>
        <dbReference type="SMART" id="SM00849"/>
    </source>
</evidence>
<name>A0A974S2L0_PERPY</name>
<dbReference type="RefSeq" id="WP_040372519.1">
    <property type="nucleotide sequence ID" value="NZ_CP068053.1"/>
</dbReference>
<dbReference type="SMART" id="SM00849">
    <property type="entry name" value="Lactamase_B"/>
    <property type="match status" value="1"/>
</dbReference>
<gene>
    <name evidence="2" type="ORF">I6J18_11540</name>
</gene>
<dbReference type="Proteomes" id="UP000595254">
    <property type="component" value="Chromosome"/>
</dbReference>
<dbReference type="PANTHER" id="PTHR42951">
    <property type="entry name" value="METALLO-BETA-LACTAMASE DOMAIN-CONTAINING"/>
    <property type="match status" value="1"/>
</dbReference>
<dbReference type="Pfam" id="PF00753">
    <property type="entry name" value="Lactamase_B"/>
    <property type="match status" value="1"/>
</dbReference>
<proteinExistence type="predicted"/>
<protein>
    <submittedName>
        <fullName evidence="2">MBL fold metallo-hydrolase</fullName>
    </submittedName>
</protein>